<reference evidence="2 3" key="1">
    <citation type="submission" date="2024-06" db="EMBL/GenBank/DDBJ databases">
        <title>The Natural Products Discovery Center: Release of the First 8490 Sequenced Strains for Exploring Actinobacteria Biosynthetic Diversity.</title>
        <authorList>
            <person name="Kalkreuter E."/>
            <person name="Kautsar S.A."/>
            <person name="Yang D."/>
            <person name="Bader C.D."/>
            <person name="Teijaro C.N."/>
            <person name="Fluegel L."/>
            <person name="Davis C.M."/>
            <person name="Simpson J.R."/>
            <person name="Lauterbach L."/>
            <person name="Steele A.D."/>
            <person name="Gui C."/>
            <person name="Meng S."/>
            <person name="Li G."/>
            <person name="Viehrig K."/>
            <person name="Ye F."/>
            <person name="Su P."/>
            <person name="Kiefer A.F."/>
            <person name="Nichols A."/>
            <person name="Cepeda A.J."/>
            <person name="Yan W."/>
            <person name="Fan B."/>
            <person name="Jiang Y."/>
            <person name="Adhikari A."/>
            <person name="Zheng C.-J."/>
            <person name="Schuster L."/>
            <person name="Cowan T.M."/>
            <person name="Smanski M.J."/>
            <person name="Chevrette M.G."/>
            <person name="De Carvalho L.P.S."/>
            <person name="Shen B."/>
        </authorList>
    </citation>
    <scope>NUCLEOTIDE SEQUENCE [LARGE SCALE GENOMIC DNA]</scope>
    <source>
        <strain evidence="2 3">NPDC001615</strain>
    </source>
</reference>
<dbReference type="Pfam" id="PF03771">
    <property type="entry name" value="SPDY"/>
    <property type="match status" value="1"/>
</dbReference>
<sequence length="124" mass="13207">MTLSVTAPSHVPATPRHPALGDREWLLDCHCAGPAIDLLKGQGWDVIPDLSANVHCSSPDQRVYVGFLPETEEAARGELWHIQVKGTDGRVAWSQTFGSSVPAQAVAGFLAALIAFPSRCCACV</sequence>
<proteinExistence type="predicted"/>
<keyword evidence="3" id="KW-1185">Reference proteome</keyword>
<name>A0ABV1STG9_9ACTN</name>
<comment type="caution">
    <text evidence="2">The sequence shown here is derived from an EMBL/GenBank/DDBJ whole genome shotgun (WGS) entry which is preliminary data.</text>
</comment>
<dbReference type="EMBL" id="JBEOZY010000007">
    <property type="protein sequence ID" value="MER6165015.1"/>
    <property type="molecule type" value="Genomic_DNA"/>
</dbReference>
<gene>
    <name evidence="2" type="ORF">ABT188_10640</name>
</gene>
<dbReference type="Proteomes" id="UP001496720">
    <property type="component" value="Unassembled WGS sequence"/>
</dbReference>
<evidence type="ECO:0000313" key="3">
    <source>
        <dbReference type="Proteomes" id="UP001496720"/>
    </source>
</evidence>
<dbReference type="RefSeq" id="WP_352146885.1">
    <property type="nucleotide sequence ID" value="NZ_JBEOZY010000007.1"/>
</dbReference>
<protein>
    <submittedName>
        <fullName evidence="2">DUF317 domain-containing protein</fullName>
    </submittedName>
</protein>
<feature type="domain" description="DUF317" evidence="1">
    <location>
        <begin position="58"/>
        <end position="115"/>
    </location>
</feature>
<evidence type="ECO:0000313" key="2">
    <source>
        <dbReference type="EMBL" id="MER6165015.1"/>
    </source>
</evidence>
<evidence type="ECO:0000259" key="1">
    <source>
        <dbReference type="Pfam" id="PF03771"/>
    </source>
</evidence>
<accession>A0ABV1STG9</accession>
<dbReference type="InterPro" id="IPR005523">
    <property type="entry name" value="DUF317_SPDY"/>
</dbReference>
<organism evidence="2 3">
    <name type="scientific">Streptomyces violaceorubidus</name>
    <dbReference type="NCBI Taxonomy" id="284042"/>
    <lineage>
        <taxon>Bacteria</taxon>
        <taxon>Bacillati</taxon>
        <taxon>Actinomycetota</taxon>
        <taxon>Actinomycetes</taxon>
        <taxon>Kitasatosporales</taxon>
        <taxon>Streptomycetaceae</taxon>
        <taxon>Streptomyces</taxon>
    </lineage>
</organism>